<dbReference type="Pfam" id="PF12796">
    <property type="entry name" value="Ank_2"/>
    <property type="match status" value="3"/>
</dbReference>
<evidence type="ECO:0000313" key="6">
    <source>
        <dbReference type="Proteomes" id="UP000242188"/>
    </source>
</evidence>
<dbReference type="SUPFAM" id="SSF158235">
    <property type="entry name" value="SOCS box-like"/>
    <property type="match status" value="1"/>
</dbReference>
<feature type="repeat" description="ANK" evidence="3">
    <location>
        <begin position="197"/>
        <end position="229"/>
    </location>
</feature>
<dbReference type="InterPro" id="IPR002110">
    <property type="entry name" value="Ankyrin_rpt"/>
</dbReference>
<dbReference type="InterPro" id="IPR036770">
    <property type="entry name" value="Ankyrin_rpt-contain_sf"/>
</dbReference>
<feature type="domain" description="SOCS box" evidence="4">
    <location>
        <begin position="489"/>
        <end position="541"/>
    </location>
</feature>
<sequence length="557" mass="61981">MGLSASRKEDYNNLFLSIYRGDVDDIQQHLSTGLEINKQVDSKSALYRAVESGHNDVVKLLIDCGCDVNIGRTNESVVANLLPSSLYEIESPLHLACELGFVDIVLELLACGADVNRTNWYGMTAVWKMAVQGKLDILNLLLQHPDVDITVPSGDSCCPTIQSHTTPLIMAARESRTEVAALLCQHSSSDVNLTDRQGRTALHYAACNGNDEMTAILIQGGASSNSVDEDGITPLYTACKHGHTAVVRRILLAGADKSISMSSRSNNNGFYPLHIAVLQCHIDVVRLLCHTNPAMVDTRTVTGKTPLILACHNGRRDIVLFLLRCGADPNANDSFHQTPLLYALSHGIQKDTFKHISTDDKHGNIYKDQLSLDGDSTNNNPRYSDHEVVAVDEDNNEDDFSILEHLIHYGASVNTMDIHQQTCGFYSITKGTLPHCVVMMKFGADIHPFDPHSFSKMANCEKLKALIQIDLRFRNIAKTISVEQLLDPALERYLEHELMNPPSLKVQCRHAIRKTLLRKQFGALHKQTQELPIPKLLKWYILLNDICYQFDVPSKYT</sequence>
<feature type="repeat" description="ANK" evidence="3">
    <location>
        <begin position="88"/>
        <end position="120"/>
    </location>
</feature>
<keyword evidence="1" id="KW-0677">Repeat</keyword>
<dbReference type="PANTHER" id="PTHR24161:SF85">
    <property type="entry name" value="PALMITOYLTRANSFERASE HIP14"/>
    <property type="match status" value="1"/>
</dbReference>
<dbReference type="InterPro" id="IPR036036">
    <property type="entry name" value="SOCS_box-like_dom_sf"/>
</dbReference>
<dbReference type="PROSITE" id="PS50297">
    <property type="entry name" value="ANK_REP_REGION"/>
    <property type="match status" value="5"/>
</dbReference>
<proteinExistence type="predicted"/>
<dbReference type="Proteomes" id="UP000242188">
    <property type="component" value="Unassembled WGS sequence"/>
</dbReference>
<evidence type="ECO:0000256" key="2">
    <source>
        <dbReference type="ARBA" id="ARBA00023043"/>
    </source>
</evidence>
<dbReference type="Pfam" id="PF00023">
    <property type="entry name" value="Ank"/>
    <property type="match status" value="2"/>
</dbReference>
<organism evidence="5 6">
    <name type="scientific">Mizuhopecten yessoensis</name>
    <name type="common">Japanese scallop</name>
    <name type="synonym">Patinopecten yessoensis</name>
    <dbReference type="NCBI Taxonomy" id="6573"/>
    <lineage>
        <taxon>Eukaryota</taxon>
        <taxon>Metazoa</taxon>
        <taxon>Spiralia</taxon>
        <taxon>Lophotrochozoa</taxon>
        <taxon>Mollusca</taxon>
        <taxon>Bivalvia</taxon>
        <taxon>Autobranchia</taxon>
        <taxon>Pteriomorphia</taxon>
        <taxon>Pectinida</taxon>
        <taxon>Pectinoidea</taxon>
        <taxon>Pectinidae</taxon>
        <taxon>Mizuhopecten</taxon>
    </lineage>
</organism>
<dbReference type="OrthoDB" id="194358at2759"/>
<accession>A0A210PL71</accession>
<dbReference type="PRINTS" id="PR01415">
    <property type="entry name" value="ANKYRIN"/>
</dbReference>
<gene>
    <name evidence="5" type="ORF">KP79_PYT12395</name>
</gene>
<dbReference type="CDD" id="cd03587">
    <property type="entry name" value="SOCS"/>
    <property type="match status" value="1"/>
</dbReference>
<dbReference type="SMART" id="SM00969">
    <property type="entry name" value="SOCS_box"/>
    <property type="match status" value="1"/>
</dbReference>
<reference evidence="5 6" key="1">
    <citation type="journal article" date="2017" name="Nat. Ecol. Evol.">
        <title>Scallop genome provides insights into evolution of bilaterian karyotype and development.</title>
        <authorList>
            <person name="Wang S."/>
            <person name="Zhang J."/>
            <person name="Jiao W."/>
            <person name="Li J."/>
            <person name="Xun X."/>
            <person name="Sun Y."/>
            <person name="Guo X."/>
            <person name="Huan P."/>
            <person name="Dong B."/>
            <person name="Zhang L."/>
            <person name="Hu X."/>
            <person name="Sun X."/>
            <person name="Wang J."/>
            <person name="Zhao C."/>
            <person name="Wang Y."/>
            <person name="Wang D."/>
            <person name="Huang X."/>
            <person name="Wang R."/>
            <person name="Lv J."/>
            <person name="Li Y."/>
            <person name="Zhang Z."/>
            <person name="Liu B."/>
            <person name="Lu W."/>
            <person name="Hui Y."/>
            <person name="Liang J."/>
            <person name="Zhou Z."/>
            <person name="Hou R."/>
            <person name="Li X."/>
            <person name="Liu Y."/>
            <person name="Li H."/>
            <person name="Ning X."/>
            <person name="Lin Y."/>
            <person name="Zhao L."/>
            <person name="Xing Q."/>
            <person name="Dou J."/>
            <person name="Li Y."/>
            <person name="Mao J."/>
            <person name="Guo H."/>
            <person name="Dou H."/>
            <person name="Li T."/>
            <person name="Mu C."/>
            <person name="Jiang W."/>
            <person name="Fu Q."/>
            <person name="Fu X."/>
            <person name="Miao Y."/>
            <person name="Liu J."/>
            <person name="Yu Q."/>
            <person name="Li R."/>
            <person name="Liao H."/>
            <person name="Li X."/>
            <person name="Kong Y."/>
            <person name="Jiang Z."/>
            <person name="Chourrout D."/>
            <person name="Li R."/>
            <person name="Bao Z."/>
        </authorList>
    </citation>
    <scope>NUCLEOTIDE SEQUENCE [LARGE SCALE GENOMIC DNA]</scope>
    <source>
        <strain evidence="5 6">PY_sf001</strain>
    </source>
</reference>
<evidence type="ECO:0000256" key="1">
    <source>
        <dbReference type="ARBA" id="ARBA00022737"/>
    </source>
</evidence>
<feature type="repeat" description="ANK" evidence="3">
    <location>
        <begin position="230"/>
        <end position="262"/>
    </location>
</feature>
<feature type="repeat" description="ANK" evidence="3">
    <location>
        <begin position="302"/>
        <end position="334"/>
    </location>
</feature>
<name>A0A210PL71_MIZYE</name>
<dbReference type="PANTHER" id="PTHR24161">
    <property type="entry name" value="ANK_REP_REGION DOMAIN-CONTAINING PROTEIN-RELATED"/>
    <property type="match status" value="1"/>
</dbReference>
<evidence type="ECO:0000313" key="5">
    <source>
        <dbReference type="EMBL" id="OWF37232.1"/>
    </source>
</evidence>
<dbReference type="AlphaFoldDB" id="A0A210PL71"/>
<dbReference type="PROSITE" id="PS50088">
    <property type="entry name" value="ANK_REPEAT"/>
    <property type="match status" value="5"/>
</dbReference>
<dbReference type="STRING" id="6573.A0A210PL71"/>
<dbReference type="EMBL" id="NEDP02005593">
    <property type="protein sequence ID" value="OWF37232.1"/>
    <property type="molecule type" value="Genomic_DNA"/>
</dbReference>
<comment type="caution">
    <text evidence="5">The sequence shown here is derived from an EMBL/GenBank/DDBJ whole genome shotgun (WGS) entry which is preliminary data.</text>
</comment>
<dbReference type="SMART" id="SM00248">
    <property type="entry name" value="ANK"/>
    <property type="match status" value="10"/>
</dbReference>
<evidence type="ECO:0000256" key="3">
    <source>
        <dbReference type="PROSITE-ProRule" id="PRU00023"/>
    </source>
</evidence>
<dbReference type="PROSITE" id="PS50225">
    <property type="entry name" value="SOCS"/>
    <property type="match status" value="1"/>
</dbReference>
<evidence type="ECO:0000259" key="4">
    <source>
        <dbReference type="PROSITE" id="PS50225"/>
    </source>
</evidence>
<dbReference type="SUPFAM" id="SSF48403">
    <property type="entry name" value="Ankyrin repeat"/>
    <property type="match status" value="2"/>
</dbReference>
<keyword evidence="6" id="KW-1185">Reference proteome</keyword>
<dbReference type="InterPro" id="IPR001496">
    <property type="entry name" value="SOCS_box"/>
</dbReference>
<protein>
    <submittedName>
        <fullName evidence="5">Ankyrin-3</fullName>
    </submittedName>
</protein>
<dbReference type="Pfam" id="PF07525">
    <property type="entry name" value="SOCS_box"/>
    <property type="match status" value="1"/>
</dbReference>
<keyword evidence="2 3" id="KW-0040">ANK repeat</keyword>
<dbReference type="GO" id="GO:0035556">
    <property type="term" value="P:intracellular signal transduction"/>
    <property type="evidence" value="ECO:0007669"/>
    <property type="project" value="InterPro"/>
</dbReference>
<feature type="repeat" description="ANK" evidence="3">
    <location>
        <begin position="41"/>
        <end position="73"/>
    </location>
</feature>
<dbReference type="Gene3D" id="1.25.40.20">
    <property type="entry name" value="Ankyrin repeat-containing domain"/>
    <property type="match status" value="3"/>
</dbReference>